<feature type="compositionally biased region" description="Low complexity" evidence="2">
    <location>
        <begin position="132"/>
        <end position="142"/>
    </location>
</feature>
<feature type="compositionally biased region" description="Pro residues" evidence="2">
    <location>
        <begin position="546"/>
        <end position="560"/>
    </location>
</feature>
<feature type="compositionally biased region" description="Pro residues" evidence="2">
    <location>
        <begin position="344"/>
        <end position="355"/>
    </location>
</feature>
<dbReference type="GO" id="GO:0042972">
    <property type="term" value="F:licheninase activity"/>
    <property type="evidence" value="ECO:0007669"/>
    <property type="project" value="UniProtKB-EC"/>
</dbReference>
<feature type="region of interest" description="Disordered" evidence="2">
    <location>
        <begin position="936"/>
        <end position="973"/>
    </location>
</feature>
<feature type="compositionally biased region" description="Polar residues" evidence="2">
    <location>
        <begin position="2103"/>
        <end position="2119"/>
    </location>
</feature>
<protein>
    <submittedName>
        <fullName evidence="4">Beta-glucanase</fullName>
        <ecNumber evidence="4">3.2.1.73</ecNumber>
    </submittedName>
</protein>
<dbReference type="GO" id="GO:0016020">
    <property type="term" value="C:membrane"/>
    <property type="evidence" value="ECO:0007669"/>
    <property type="project" value="InterPro"/>
</dbReference>
<feature type="compositionally biased region" description="Polar residues" evidence="2">
    <location>
        <begin position="639"/>
        <end position="650"/>
    </location>
</feature>
<evidence type="ECO:0000256" key="2">
    <source>
        <dbReference type="SAM" id="MobiDB-lite"/>
    </source>
</evidence>
<feature type="region of interest" description="Disordered" evidence="2">
    <location>
        <begin position="629"/>
        <end position="670"/>
    </location>
</feature>
<keyword evidence="4" id="KW-0378">Hydrolase</keyword>
<dbReference type="PANTHER" id="PTHR31149:SF11">
    <property type="entry name" value="187-KDA MICROTUBULE-ASSOCIATED PROTEIN AIR9"/>
    <property type="match status" value="1"/>
</dbReference>
<feature type="region of interest" description="Disordered" evidence="2">
    <location>
        <begin position="337"/>
        <end position="359"/>
    </location>
</feature>
<feature type="compositionally biased region" description="Polar residues" evidence="2">
    <location>
        <begin position="945"/>
        <end position="959"/>
    </location>
</feature>
<reference evidence="5" key="1">
    <citation type="submission" date="2016-04" db="EMBL/GenBank/DDBJ databases">
        <authorList>
            <person name="Tagini F."/>
        </authorList>
    </citation>
    <scope>NUCLEOTIDE SEQUENCE [LARGE SCALE GENOMIC DNA]</scope>
    <source>
        <strain evidence="5">CHUV0807</strain>
    </source>
</reference>
<feature type="compositionally biased region" description="Pro residues" evidence="2">
    <location>
        <begin position="1060"/>
        <end position="1069"/>
    </location>
</feature>
<proteinExistence type="inferred from homology"/>
<feature type="compositionally biased region" description="Polar residues" evidence="2">
    <location>
        <begin position="1045"/>
        <end position="1056"/>
    </location>
</feature>
<feature type="compositionally biased region" description="Polar residues" evidence="2">
    <location>
        <begin position="1148"/>
        <end position="1162"/>
    </location>
</feature>
<evidence type="ECO:0000313" key="5">
    <source>
        <dbReference type="Proteomes" id="UP000190837"/>
    </source>
</evidence>
<dbReference type="InterPro" id="IPR013320">
    <property type="entry name" value="ConA-like_dom_sf"/>
</dbReference>
<feature type="region of interest" description="Disordered" evidence="2">
    <location>
        <begin position="429"/>
        <end position="488"/>
    </location>
</feature>
<evidence type="ECO:0000256" key="1">
    <source>
        <dbReference type="ARBA" id="ARBA00006865"/>
    </source>
</evidence>
<dbReference type="EMBL" id="FKLO01000038">
    <property type="protein sequence ID" value="SAM62508.1"/>
    <property type="molecule type" value="Genomic_DNA"/>
</dbReference>
<feature type="compositionally biased region" description="Pro residues" evidence="2">
    <location>
        <begin position="857"/>
        <end position="866"/>
    </location>
</feature>
<feature type="region of interest" description="Disordered" evidence="2">
    <location>
        <begin position="1242"/>
        <end position="1280"/>
    </location>
</feature>
<name>A0A1C3H3S1_9GAMM</name>
<feature type="domain" description="GH16" evidence="3">
    <location>
        <begin position="1875"/>
        <end position="2147"/>
    </location>
</feature>
<dbReference type="GO" id="GO:0007156">
    <property type="term" value="P:homophilic cell adhesion via plasma membrane adhesion molecules"/>
    <property type="evidence" value="ECO:0007669"/>
    <property type="project" value="InterPro"/>
</dbReference>
<feature type="region of interest" description="Disordered" evidence="2">
    <location>
        <begin position="2303"/>
        <end position="2327"/>
    </location>
</feature>
<feature type="compositionally biased region" description="Pro residues" evidence="2">
    <location>
        <begin position="39"/>
        <end position="49"/>
    </location>
</feature>
<dbReference type="Gene3D" id="2.60.40.2700">
    <property type="match status" value="11"/>
</dbReference>
<feature type="region of interest" description="Disordered" evidence="2">
    <location>
        <begin position="1673"/>
        <end position="1692"/>
    </location>
</feature>
<dbReference type="SMART" id="SM00112">
    <property type="entry name" value="CA"/>
    <property type="match status" value="3"/>
</dbReference>
<dbReference type="EC" id="3.2.1.73" evidence="4"/>
<dbReference type="InterPro" id="IPR038081">
    <property type="entry name" value="CalX-like_sf"/>
</dbReference>
<gene>
    <name evidence="4" type="ORF">CHUV0807_1022</name>
</gene>
<feature type="region of interest" description="Disordered" evidence="2">
    <location>
        <begin position="733"/>
        <end position="770"/>
    </location>
</feature>
<feature type="region of interest" description="Disordered" evidence="2">
    <location>
        <begin position="125"/>
        <end position="161"/>
    </location>
</feature>
<evidence type="ECO:0000259" key="3">
    <source>
        <dbReference type="PROSITE" id="PS51762"/>
    </source>
</evidence>
<accession>A0A1C3H3S1</accession>
<dbReference type="GO" id="GO:0005975">
    <property type="term" value="P:carbohydrate metabolic process"/>
    <property type="evidence" value="ECO:0007669"/>
    <property type="project" value="InterPro"/>
</dbReference>
<dbReference type="Proteomes" id="UP000190837">
    <property type="component" value="Unassembled WGS sequence"/>
</dbReference>
<comment type="similarity">
    <text evidence="1">Belongs to the glycosyl hydrolase 16 family.</text>
</comment>
<feature type="compositionally biased region" description="Low complexity" evidence="2">
    <location>
        <begin position="28"/>
        <end position="38"/>
    </location>
</feature>
<feature type="region of interest" description="Disordered" evidence="2">
    <location>
        <begin position="540"/>
        <end position="567"/>
    </location>
</feature>
<feature type="compositionally biased region" description="Polar residues" evidence="2">
    <location>
        <begin position="1680"/>
        <end position="1689"/>
    </location>
</feature>
<feature type="compositionally biased region" description="Pro residues" evidence="2">
    <location>
        <begin position="1263"/>
        <end position="1272"/>
    </location>
</feature>
<feature type="compositionally biased region" description="Pro residues" evidence="2">
    <location>
        <begin position="654"/>
        <end position="663"/>
    </location>
</feature>
<feature type="region of interest" description="Disordered" evidence="2">
    <location>
        <begin position="834"/>
        <end position="873"/>
    </location>
</feature>
<dbReference type="PROSITE" id="PS51762">
    <property type="entry name" value="GH16_2"/>
    <property type="match status" value="1"/>
</dbReference>
<feature type="compositionally biased region" description="Basic and acidic residues" evidence="2">
    <location>
        <begin position="2150"/>
        <end position="2163"/>
    </location>
</feature>
<feature type="region of interest" description="Disordered" evidence="2">
    <location>
        <begin position="2102"/>
        <end position="2128"/>
    </location>
</feature>
<dbReference type="Gene3D" id="2.60.40.60">
    <property type="entry name" value="Cadherins"/>
    <property type="match status" value="3"/>
</dbReference>
<feature type="compositionally biased region" description="Basic and acidic residues" evidence="2">
    <location>
        <begin position="458"/>
        <end position="467"/>
    </location>
</feature>
<feature type="region of interest" description="Disordered" evidence="2">
    <location>
        <begin position="14"/>
        <end position="81"/>
    </location>
</feature>
<dbReference type="SUPFAM" id="SSF49899">
    <property type="entry name" value="Concanavalin A-like lectins/glucanases"/>
    <property type="match status" value="1"/>
</dbReference>
<dbReference type="InterPro" id="IPR015919">
    <property type="entry name" value="Cadherin-like_sf"/>
</dbReference>
<dbReference type="PANTHER" id="PTHR31149">
    <property type="entry name" value="EXPRESSED PROTEIN"/>
    <property type="match status" value="1"/>
</dbReference>
<keyword evidence="4" id="KW-0326">Glycosidase</keyword>
<dbReference type="GO" id="GO:0005509">
    <property type="term" value="F:calcium ion binding"/>
    <property type="evidence" value="ECO:0007669"/>
    <property type="project" value="InterPro"/>
</dbReference>
<dbReference type="SUPFAM" id="SSF49313">
    <property type="entry name" value="Cadherin-like"/>
    <property type="match status" value="2"/>
</dbReference>
<dbReference type="Gene3D" id="2.60.120.200">
    <property type="match status" value="1"/>
</dbReference>
<feature type="region of interest" description="Disordered" evidence="2">
    <location>
        <begin position="2145"/>
        <end position="2179"/>
    </location>
</feature>
<feature type="compositionally biased region" description="Polar residues" evidence="2">
    <location>
        <begin position="442"/>
        <end position="453"/>
    </location>
</feature>
<dbReference type="InterPro" id="IPR000757">
    <property type="entry name" value="Beta-glucanase-like"/>
</dbReference>
<evidence type="ECO:0000313" key="4">
    <source>
        <dbReference type="EMBL" id="SAM62508.1"/>
    </source>
</evidence>
<dbReference type="InterPro" id="IPR002126">
    <property type="entry name" value="Cadherin-like_dom"/>
</dbReference>
<dbReference type="CDD" id="cd11304">
    <property type="entry name" value="Cadherin_repeat"/>
    <property type="match status" value="2"/>
</dbReference>
<sequence>MGAADVGHKITVKATYTDNAQHSEAPISAATDTVTDSTTPPPNPNPQPKPGNHEGKVTISGDAKVGQTLTATVKDDDGFDSAKVKYQWQRDGMDIKDATGSSYKLGAADVGHKITVKATYTDNAQHSETPISAATDTVTDSATPPPNPNPQPAPNKAGTVTISGNAKVGETLTAQVHDADQFDEAKVSYQWQRDGKEIAGANGKTYTLTAEDEGHKISVKAEYTDNAGNKESHDAESGVVQPQASTNHAPTDIELSETQIIEGKDGATIGKLTTTDPDAGDSHTYKVSDDRFEVTADGTLKLKDGKHLDYANEKTVTLQITSDDGHGGSYNKTFTLNVQDDPNYPTPNPQPPQPQPNHEGDVAISGNAKVGETLIAQVNDADQFDEAKVSYQWQRDGQPIANATGKTYTLTAEDEGHKISVKAEYTDNAGHKESHDAESGVVQPQSSTNQAPTDISLDNDKVAEGKDGAAIGKLTTTDPDAGDQHTYKVSDDRFEVTADGTLKLKDGKHLDFATEPKVTLQVSSDDGHGGTTSKEFTLQVQDDPNYPTPNPQPPQPPQPQPNHAGTVSITGEAKVGSELKVAVKDDDGFDSASVKYQWLRDGQKISGAEGDTYKLTADDVGHKISVQATYDDNARNHESPTSAQTDAVTDNTTPPNPQPPQPQPNHEGSVTITGEAKVGETLSATVKDDDGFDSANVKYQWLRDGTPINHATQDRYTLTNDDLGHKISVKATYEDNGKHAETPTSSETNAVTDAQTPPNPQPQPNHDGAVSITGEAKVGEILSATVKDDDGFDSASVKYQWLRDGQKINGAEGDTYKLTADDVGHKISVQATYDDNAKNHESPTSAQTDAVVDNQTPPNPQPPQPQPNHAGTVSITGEAKVGSELKASVKDDDGFDSANVKYQWLRDGTPINHATQDRYTLTNDDLGHKISVKATYEDNGKHAESPTSSETNAVTDAQTPPNPQPQPNHAGKVSISGEAKVGSELKASVKDDDGFDSASVKYQWLRDGQKISGAEGDTYKLTADDVGHKISVQATYDDNAKNHESPTSAQTDAVTDNTTPPNPQPPQPQPNHEGSVTITGEAKVGETLSATVKDDDGFDSANVKYQWLRDGTPINHATQDRYTLTNDDLGHKISVKATYEDNGKHAETPTSSETNAVTDAQTPPNPQPQPNHDGAVSITGEAKVGEILSATVKDDDGFDSASVKYQWLRDGQKISGAEGDTYKLTAADVGHKISVQATYDDNAKNHESPTSAQTDAVVDNQTPPNPQPPQPQPNHAGTVSITGEAKVGGELTATVSDSDGFTADNVQYQWLRDGNPIANANGKTYTLTSDDAGHKITVRATYKDNAGHDESPLSSPLDIDSGTPNHSPTAITLNAGDSASYWVKAESGGATVGKLGVSDPDSGDTHTYTVSDSRFEITADGTLKLKDGQSVHYGEEKRIQLTVTATDNHGAAYSRDIAVQVKDEGNKGAANPLPAAPAHDPQAGITVPDAPNIARDDAQRGGITITPAHGADSLHLRYRDESGRTHDIDLVKHNGRWQASDSSLSVDPQSGVITLAPGQVQDGSTVMAGNAARGIHADRVATLTADSDSGRIGVPTLAHDPAHSGGITLTPAADNDSLSMAYTDNNGIARTLSAAKENGEWRITAAGTSASIDPASGTITLPPERILDNSTVRASGGQNGAQSAETTLRSGADTPPLEAYLFAAGDASVNEGDSAHYLIRLNRPAERDLTFNVRVSHKDTDAGDLDDSTQTVTIRAGESHATFRIDTRDDTNAEHIETYKVSITSADGGATVPDWKASLTGEIRDNDGTIAAPTVHEGADSTTITPAAGAQHIHITYQDNQFGDVTLNAWRDGNNRWHLSEVNPDKRTTAPSIDPDSGSVTLPSSILAAGGRVHAHNNDSQNSGAGGRNSAVAEYDGWKLDWHDTFDKPVEESGWTRYGWDWQTPEHGSMGRYQQSNAYTADGVLNIQNQYHNGAWTSAGISSGNTFAASGGRWEIRAKFSDAKGIGYVFLLWPKSENWPPEVDFAEGRARDPNIMGTYHWGTAADHQQDNQYLRNADLTDWHTYGAIIDPDAGTITYTFDGKPWYTLKNVPATSEMMWLGMQTGSQDPNGSAAQSESIDNAIPGAHTPATSNIQIDWAAHYTPSASGNLEHHATPHQHHDSTGEQPAAQENRGDEDSAQPYHLAAAETPLHYPATAATDSSGEQHGSAGADTFAYLLDSHDSASWQNSHITDFDPQGGDRIVLTGDQLADARLEISQEANGQQHLNITDREGHTRTIDISAQNGKTLTAEDILTHVEIHSAQHYDPSHHSVPPAPPLPQEDNSHIL</sequence>
<dbReference type="Gene3D" id="2.60.40.2030">
    <property type="match status" value="1"/>
</dbReference>
<feature type="region of interest" description="Disordered" evidence="2">
    <location>
        <begin position="1860"/>
        <end position="1879"/>
    </location>
</feature>
<dbReference type="RefSeq" id="WP_218669918.1">
    <property type="nucleotide sequence ID" value="NZ_FKLO01000038.1"/>
</dbReference>
<dbReference type="CDD" id="cd00413">
    <property type="entry name" value="Glyco_hydrolase_16"/>
    <property type="match status" value="1"/>
</dbReference>
<feature type="compositionally biased region" description="Pro residues" evidence="2">
    <location>
        <begin position="143"/>
        <end position="153"/>
    </location>
</feature>
<feature type="compositionally biased region" description="Basic and acidic residues" evidence="2">
    <location>
        <begin position="429"/>
        <end position="438"/>
    </location>
</feature>
<feature type="compositionally biased region" description="Polar residues" evidence="2">
    <location>
        <begin position="742"/>
        <end position="756"/>
    </location>
</feature>
<organism evidence="4 5">
    <name type="scientific">Cardiobacterium hominis</name>
    <dbReference type="NCBI Taxonomy" id="2718"/>
    <lineage>
        <taxon>Bacteria</taxon>
        <taxon>Pseudomonadati</taxon>
        <taxon>Pseudomonadota</taxon>
        <taxon>Gammaproteobacteria</taxon>
        <taxon>Cardiobacteriales</taxon>
        <taxon>Cardiobacteriaceae</taxon>
        <taxon>Cardiobacterium</taxon>
    </lineage>
</organism>
<dbReference type="SUPFAM" id="SSF141072">
    <property type="entry name" value="CalX-like"/>
    <property type="match status" value="1"/>
</dbReference>
<feature type="region of interest" description="Disordered" evidence="2">
    <location>
        <begin position="1036"/>
        <end position="1076"/>
    </location>
</feature>
<feature type="region of interest" description="Disordered" evidence="2">
    <location>
        <begin position="1139"/>
        <end position="1176"/>
    </location>
</feature>